<evidence type="ECO:0000313" key="6">
    <source>
        <dbReference type="EMBL" id="CAF4457271.1"/>
    </source>
</evidence>
<reference evidence="3" key="1">
    <citation type="submission" date="2021-02" db="EMBL/GenBank/DDBJ databases">
        <authorList>
            <person name="Nowell W R."/>
        </authorList>
    </citation>
    <scope>NUCLEOTIDE SEQUENCE</scope>
</reference>
<dbReference type="Proteomes" id="UP000663848">
    <property type="component" value="Unassembled WGS sequence"/>
</dbReference>
<dbReference type="EMBL" id="CAJNYT010004964">
    <property type="protein sequence ID" value="CAF3704902.1"/>
    <property type="molecule type" value="Genomic_DNA"/>
</dbReference>
<evidence type="ECO:0000313" key="4">
    <source>
        <dbReference type="EMBL" id="CAF3704902.1"/>
    </source>
</evidence>
<evidence type="ECO:0000256" key="1">
    <source>
        <dbReference type="SAM" id="SignalP"/>
    </source>
</evidence>
<dbReference type="EMBL" id="CAJNYD010004154">
    <property type="protein sequence ID" value="CAF3575191.1"/>
    <property type="molecule type" value="Genomic_DNA"/>
</dbReference>
<sequence>MNTSTTHKVILWATIAWVILVSFPKRTAAGPLAFAACVAELAGPVCAAAASTATTACAATAFCPPLWYTCMGSLIAASCGSVCVTCAAAFFAPTL</sequence>
<dbReference type="AlphaFoldDB" id="A0A818LM24"/>
<dbReference type="EMBL" id="CAJOBR010002835">
    <property type="protein sequence ID" value="CAF4707187.1"/>
    <property type="molecule type" value="Genomic_DNA"/>
</dbReference>
<dbReference type="EMBL" id="CAJNXB010001030">
    <property type="protein sequence ID" value="CAF3123941.1"/>
    <property type="molecule type" value="Genomic_DNA"/>
</dbReference>
<protein>
    <recommendedName>
        <fullName evidence="10">Antifreeze protein</fullName>
    </recommendedName>
</protein>
<dbReference type="Proteomes" id="UP000663873">
    <property type="component" value="Unassembled WGS sequence"/>
</dbReference>
<comment type="caution">
    <text evidence="3">The sequence shown here is derived from an EMBL/GenBank/DDBJ whole genome shotgun (WGS) entry which is preliminary data.</text>
</comment>
<accession>A0A818LM24</accession>
<dbReference type="Proteomes" id="UP000663825">
    <property type="component" value="Unassembled WGS sequence"/>
</dbReference>
<gene>
    <name evidence="4" type="ORF">GRG538_LOCUS28602</name>
    <name evidence="6" type="ORF">HFQ381_LOCUS24354</name>
    <name evidence="3" type="ORF">LUA448_LOCUS29157</name>
    <name evidence="7" type="ORF">QYT958_LOCUS18137</name>
    <name evidence="2" type="ORF">TIS948_LOCUS8147</name>
    <name evidence="5" type="ORF">UJA718_LOCUS17469</name>
</gene>
<dbReference type="Proteomes" id="UP000663851">
    <property type="component" value="Unassembled WGS sequence"/>
</dbReference>
<proteinExistence type="predicted"/>
<evidence type="ECO:0000313" key="2">
    <source>
        <dbReference type="EMBL" id="CAF3123941.1"/>
    </source>
</evidence>
<dbReference type="Proteomes" id="UP000663872">
    <property type="component" value="Unassembled WGS sequence"/>
</dbReference>
<organism evidence="3 8">
    <name type="scientific">Rotaria socialis</name>
    <dbReference type="NCBI Taxonomy" id="392032"/>
    <lineage>
        <taxon>Eukaryota</taxon>
        <taxon>Metazoa</taxon>
        <taxon>Spiralia</taxon>
        <taxon>Gnathifera</taxon>
        <taxon>Rotifera</taxon>
        <taxon>Eurotatoria</taxon>
        <taxon>Bdelloidea</taxon>
        <taxon>Philodinida</taxon>
        <taxon>Philodinidae</taxon>
        <taxon>Rotaria</taxon>
    </lineage>
</organism>
<feature type="signal peptide" evidence="1">
    <location>
        <begin position="1"/>
        <end position="29"/>
    </location>
</feature>
<dbReference type="EMBL" id="CAJOBP010002835">
    <property type="protein sequence ID" value="CAF4376758.1"/>
    <property type="molecule type" value="Genomic_DNA"/>
</dbReference>
<evidence type="ECO:0000313" key="3">
    <source>
        <dbReference type="EMBL" id="CAF3575191.1"/>
    </source>
</evidence>
<evidence type="ECO:0000313" key="8">
    <source>
        <dbReference type="Proteomes" id="UP000663833"/>
    </source>
</evidence>
<evidence type="ECO:0008006" key="10">
    <source>
        <dbReference type="Google" id="ProtNLM"/>
    </source>
</evidence>
<name>A0A818LM24_9BILA</name>
<dbReference type="EMBL" id="CAJOBO010002556">
    <property type="protein sequence ID" value="CAF4457271.1"/>
    <property type="molecule type" value="Genomic_DNA"/>
</dbReference>
<keyword evidence="9" id="KW-1185">Reference proteome</keyword>
<keyword evidence="1" id="KW-0732">Signal</keyword>
<dbReference type="Proteomes" id="UP000663833">
    <property type="component" value="Unassembled WGS sequence"/>
</dbReference>
<evidence type="ECO:0000313" key="7">
    <source>
        <dbReference type="EMBL" id="CAF4707187.1"/>
    </source>
</evidence>
<evidence type="ECO:0000313" key="5">
    <source>
        <dbReference type="EMBL" id="CAF4376758.1"/>
    </source>
</evidence>
<feature type="chain" id="PRO_5044132484" description="Antifreeze protein" evidence="1">
    <location>
        <begin position="30"/>
        <end position="95"/>
    </location>
</feature>
<evidence type="ECO:0000313" key="9">
    <source>
        <dbReference type="Proteomes" id="UP000663873"/>
    </source>
</evidence>